<evidence type="ECO:0000313" key="7">
    <source>
        <dbReference type="EMBL" id="SMP13773.1"/>
    </source>
</evidence>
<dbReference type="EMBL" id="FXUB01000003">
    <property type="protein sequence ID" value="SMP13773.1"/>
    <property type="molecule type" value="Genomic_DNA"/>
</dbReference>
<keyword evidence="7" id="KW-0282">Flagellum</keyword>
<keyword evidence="7" id="KW-0969">Cilium</keyword>
<dbReference type="PIRSF" id="PIRSF002889">
    <property type="entry name" value="Rod_FlgB"/>
    <property type="match status" value="1"/>
</dbReference>
<accession>A0ABY1NQN5</accession>
<keyword evidence="4 6" id="KW-0975">Bacterial flagellum</keyword>
<reference evidence="7 8" key="1">
    <citation type="submission" date="2017-05" db="EMBL/GenBank/DDBJ databases">
        <authorList>
            <person name="Varghese N."/>
            <person name="Submissions S."/>
        </authorList>
    </citation>
    <scope>NUCLEOTIDE SEQUENCE [LARGE SCALE GENOMIC DNA]</scope>
    <source>
        <strain evidence="7 8">DSM 15522</strain>
    </source>
</reference>
<dbReference type="RefSeq" id="WP_283400615.1">
    <property type="nucleotide sequence ID" value="NZ_FXUB01000003.1"/>
</dbReference>
<comment type="subcellular location">
    <subcellularLocation>
        <location evidence="1 6">Bacterial flagellum basal body</location>
    </subcellularLocation>
</comment>
<comment type="caution">
    <text evidence="7">The sequence shown here is derived from an EMBL/GenBank/DDBJ whole genome shotgun (WGS) entry which is preliminary data.</text>
</comment>
<organism evidence="7 8">
    <name type="scientific">Desulfurobacterium pacificum</name>
    <dbReference type="NCBI Taxonomy" id="240166"/>
    <lineage>
        <taxon>Bacteria</taxon>
        <taxon>Pseudomonadati</taxon>
        <taxon>Aquificota</taxon>
        <taxon>Aquificia</taxon>
        <taxon>Desulfurobacteriales</taxon>
        <taxon>Desulfurobacteriaceae</taxon>
        <taxon>Desulfurobacterium</taxon>
    </lineage>
</organism>
<evidence type="ECO:0000313" key="8">
    <source>
        <dbReference type="Proteomes" id="UP001157911"/>
    </source>
</evidence>
<keyword evidence="7" id="KW-0966">Cell projection</keyword>
<keyword evidence="8" id="KW-1185">Reference proteome</keyword>
<dbReference type="InterPro" id="IPR006300">
    <property type="entry name" value="FlgB"/>
</dbReference>
<evidence type="ECO:0000256" key="3">
    <source>
        <dbReference type="ARBA" id="ARBA00014376"/>
    </source>
</evidence>
<sequence>MKGVFGEVDFLEKWSSFYFDRSKVIQSNIANVDTPFYKPKDLVFERELERSIPLKKTDPKHIDPSAEEKLKEVEVQDVSGYDGNKVNLDKELGKLAETAIMVRTLNEIIRKEMGKLKLSIQGR</sequence>
<proteinExistence type="inferred from homology"/>
<dbReference type="Proteomes" id="UP001157911">
    <property type="component" value="Unassembled WGS sequence"/>
</dbReference>
<evidence type="ECO:0000256" key="1">
    <source>
        <dbReference type="ARBA" id="ARBA00004117"/>
    </source>
</evidence>
<protein>
    <recommendedName>
        <fullName evidence="3 6">Flagellar basal body rod protein FlgB</fullName>
    </recommendedName>
</protein>
<dbReference type="NCBIfam" id="TIGR01396">
    <property type="entry name" value="FlgB"/>
    <property type="match status" value="1"/>
</dbReference>
<evidence type="ECO:0000256" key="5">
    <source>
        <dbReference type="ARBA" id="ARBA00024934"/>
    </source>
</evidence>
<evidence type="ECO:0000256" key="6">
    <source>
        <dbReference type="PIRNR" id="PIRNR002889"/>
    </source>
</evidence>
<comment type="subunit">
    <text evidence="6">The basal body constitutes a major portion of the flagellar organelle and consists of a number of rings mounted on a central rod.</text>
</comment>
<comment type="function">
    <text evidence="5 6">Structural component of flagellum, the bacterial motility apparatus. Part of the rod structure of flagellar basal body.</text>
</comment>
<evidence type="ECO:0000256" key="4">
    <source>
        <dbReference type="ARBA" id="ARBA00023143"/>
    </source>
</evidence>
<gene>
    <name evidence="7" type="ORF">SAMN06265339_1155</name>
</gene>
<name>A0ABY1NQN5_9BACT</name>
<comment type="similarity">
    <text evidence="2 6">Belongs to the flagella basal body rod proteins family.</text>
</comment>
<evidence type="ECO:0000256" key="2">
    <source>
        <dbReference type="ARBA" id="ARBA00009677"/>
    </source>
</evidence>